<protein>
    <submittedName>
        <fullName evidence="2">(salmon louse) hypothetical protein</fullName>
    </submittedName>
</protein>
<reference evidence="2" key="1">
    <citation type="submission" date="2021-02" db="EMBL/GenBank/DDBJ databases">
        <authorList>
            <person name="Bekaert M."/>
        </authorList>
    </citation>
    <scope>NUCLEOTIDE SEQUENCE</scope>
    <source>
        <strain evidence="2">IoA-00</strain>
    </source>
</reference>
<feature type="compositionally biased region" description="Acidic residues" evidence="1">
    <location>
        <begin position="254"/>
        <end position="265"/>
    </location>
</feature>
<dbReference type="Proteomes" id="UP000675881">
    <property type="component" value="Chromosome 6"/>
</dbReference>
<keyword evidence="3" id="KW-1185">Reference proteome</keyword>
<evidence type="ECO:0000313" key="2">
    <source>
        <dbReference type="EMBL" id="CAF2989081.1"/>
    </source>
</evidence>
<evidence type="ECO:0000313" key="3">
    <source>
        <dbReference type="Proteomes" id="UP000675881"/>
    </source>
</evidence>
<proteinExistence type="predicted"/>
<name>A0A7R8HBL0_LEPSM</name>
<evidence type="ECO:0000256" key="1">
    <source>
        <dbReference type="SAM" id="MobiDB-lite"/>
    </source>
</evidence>
<dbReference type="EMBL" id="HG994585">
    <property type="protein sequence ID" value="CAF2989081.1"/>
    <property type="molecule type" value="Genomic_DNA"/>
</dbReference>
<feature type="region of interest" description="Disordered" evidence="1">
    <location>
        <begin position="249"/>
        <end position="268"/>
    </location>
</feature>
<organism evidence="2 3">
    <name type="scientific">Lepeophtheirus salmonis</name>
    <name type="common">Salmon louse</name>
    <name type="synonym">Caligus salmonis</name>
    <dbReference type="NCBI Taxonomy" id="72036"/>
    <lineage>
        <taxon>Eukaryota</taxon>
        <taxon>Metazoa</taxon>
        <taxon>Ecdysozoa</taxon>
        <taxon>Arthropoda</taxon>
        <taxon>Crustacea</taxon>
        <taxon>Multicrustacea</taxon>
        <taxon>Hexanauplia</taxon>
        <taxon>Copepoda</taxon>
        <taxon>Siphonostomatoida</taxon>
        <taxon>Caligidae</taxon>
        <taxon>Lepeophtheirus</taxon>
    </lineage>
</organism>
<dbReference type="AlphaFoldDB" id="A0A7R8HBL0"/>
<feature type="region of interest" description="Disordered" evidence="1">
    <location>
        <begin position="194"/>
        <end position="214"/>
    </location>
</feature>
<dbReference type="OrthoDB" id="10602328at2759"/>
<sequence>MDGSYQHHHQRAYFNSHFVNAWDFLRGPWKQPSLTTTTTHASGNYEYLNCANGRMTPVNVTYDRESHILDAYPTPAKVFRLNPDAKSFVPMHCLNPYAREFKPKSFQEENLRHKRSCISNNSSEEDDISSGDDIILPPQKETLPDKDDNRIISNLVELSSSLPTKKMDGPNEKKEVCDKLKICTLGSDDSCDEDDDWDDLEFGSPESPSAWGDLPEEFKDNFGLTYPISQKPEARTSQSNTSRVKEFLLSANSEDSDSDEDSNNEEDIRREKELHERLAAINIECQEDCWSVIEEDPKLAKELRESRISDHLSRKADRERLEKIISPILDEDHRKKVYLRVYSEFL</sequence>
<gene>
    <name evidence="2" type="ORF">LSAA_11623</name>
</gene>
<accession>A0A7R8HBL0</accession>
<feature type="region of interest" description="Disordered" evidence="1">
    <location>
        <begin position="117"/>
        <end position="144"/>
    </location>
</feature>